<name>A0ABV7RCT8_9RHOB</name>
<evidence type="ECO:0000256" key="1">
    <source>
        <dbReference type="ARBA" id="ARBA00001933"/>
    </source>
</evidence>
<accession>A0ABV7RCT8</accession>
<evidence type="ECO:0000259" key="4">
    <source>
        <dbReference type="Pfam" id="PF02784"/>
    </source>
</evidence>
<dbReference type="Gene3D" id="3.20.20.10">
    <property type="entry name" value="Alanine racemase"/>
    <property type="match status" value="1"/>
</dbReference>
<organism evidence="5 6">
    <name type="scientific">Paracoccus mangrovi</name>
    <dbReference type="NCBI Taxonomy" id="1715645"/>
    <lineage>
        <taxon>Bacteria</taxon>
        <taxon>Pseudomonadati</taxon>
        <taxon>Pseudomonadota</taxon>
        <taxon>Alphaproteobacteria</taxon>
        <taxon>Rhodobacterales</taxon>
        <taxon>Paracoccaceae</taxon>
        <taxon>Paracoccus</taxon>
    </lineage>
</organism>
<protein>
    <submittedName>
        <fullName evidence="5">Type III PLP-dependent enzyme</fullName>
    </submittedName>
</protein>
<evidence type="ECO:0000256" key="3">
    <source>
        <dbReference type="SAM" id="MobiDB-lite"/>
    </source>
</evidence>
<feature type="region of interest" description="Disordered" evidence="3">
    <location>
        <begin position="454"/>
        <end position="473"/>
    </location>
</feature>
<dbReference type="EMBL" id="JBHRXJ010000019">
    <property type="protein sequence ID" value="MFC3530131.1"/>
    <property type="molecule type" value="Genomic_DNA"/>
</dbReference>
<comment type="caution">
    <text evidence="5">The sequence shown here is derived from an EMBL/GenBank/DDBJ whole genome shotgun (WGS) entry which is preliminary data.</text>
</comment>
<dbReference type="InterPro" id="IPR022644">
    <property type="entry name" value="De-COase2_N"/>
</dbReference>
<dbReference type="InterPro" id="IPR029066">
    <property type="entry name" value="PLP-binding_barrel"/>
</dbReference>
<dbReference type="RefSeq" id="WP_377746283.1">
    <property type="nucleotide sequence ID" value="NZ_JBHRXJ010000019.1"/>
</dbReference>
<dbReference type="Pfam" id="PF02784">
    <property type="entry name" value="Orn_Arg_deC_N"/>
    <property type="match status" value="1"/>
</dbReference>
<dbReference type="InterPro" id="IPR000183">
    <property type="entry name" value="Orn/DAP/Arg_de-COase"/>
</dbReference>
<evidence type="ECO:0000256" key="2">
    <source>
        <dbReference type="ARBA" id="ARBA00022898"/>
    </source>
</evidence>
<dbReference type="SUPFAM" id="SSF50621">
    <property type="entry name" value="Alanine racemase C-terminal domain-like"/>
    <property type="match status" value="1"/>
</dbReference>
<dbReference type="Proteomes" id="UP001595721">
    <property type="component" value="Unassembled WGS sequence"/>
</dbReference>
<dbReference type="Gene3D" id="2.40.37.10">
    <property type="entry name" value="Lyase, Ornithine Decarboxylase, Chain A, domain 1"/>
    <property type="match status" value="1"/>
</dbReference>
<comment type="cofactor">
    <cofactor evidence="1">
        <name>pyridoxal 5'-phosphate</name>
        <dbReference type="ChEBI" id="CHEBI:597326"/>
    </cofactor>
</comment>
<keyword evidence="6" id="KW-1185">Reference proteome</keyword>
<feature type="region of interest" description="Disordered" evidence="3">
    <location>
        <begin position="1"/>
        <end position="40"/>
    </location>
</feature>
<feature type="domain" description="Orn/DAP/Arg decarboxylase 2 N-terminal" evidence="4">
    <location>
        <begin position="81"/>
        <end position="324"/>
    </location>
</feature>
<dbReference type="InterPro" id="IPR009006">
    <property type="entry name" value="Ala_racemase/Decarboxylase_C"/>
</dbReference>
<dbReference type="SUPFAM" id="SSF51419">
    <property type="entry name" value="PLP-binding barrel"/>
    <property type="match status" value="1"/>
</dbReference>
<dbReference type="CDD" id="cd06839">
    <property type="entry name" value="PLPDE_III_Btrk_like"/>
    <property type="match status" value="1"/>
</dbReference>
<sequence length="473" mass="50284">MAESRAPGPDAAAPAPAGTAEASPRPISAETVSANPAPPVPASIAPVATPLLDARLGAAAARFGTPSYVYCTDLAGERLADLRAHLGRWFAISFAVKSNPNPALLDWMRDRLDFLDISSGGELALSRQAGWDPARISFTGPAKQEPELRAAIETGLGELVLESLREAELANAIAARTGRVQPVLVRIAPARVPKGFGDQMAGRPSPFGIDVEDAAEILPRIARLPHLRIIGLHIYSGTQCLRPDAICENWRIFMQVFSDICTAQNLRPEKLIFGAGLGIPYHPGDATLDLGAIAAAIGPELDTFRADPRFVGTRLVLELGRYLIGPAGWFVTRVVSVKQSRGTRIAICDGGMNANLAASGNFGMVLRRNYLIHRIGGDEDGARPIEKQDISGPLCTSIDKLGGGVVLPRLEAGDLIAIHACGAYGPSASPLYFIGHPLPREVLMTGGQLRDITRIGEDRPHRGTDPTRTDGAR</sequence>
<reference evidence="6" key="1">
    <citation type="journal article" date="2019" name="Int. J. Syst. Evol. Microbiol.">
        <title>The Global Catalogue of Microorganisms (GCM) 10K type strain sequencing project: providing services to taxonomists for standard genome sequencing and annotation.</title>
        <authorList>
            <consortium name="The Broad Institute Genomics Platform"/>
            <consortium name="The Broad Institute Genome Sequencing Center for Infectious Disease"/>
            <person name="Wu L."/>
            <person name="Ma J."/>
        </authorList>
    </citation>
    <scope>NUCLEOTIDE SEQUENCE [LARGE SCALE GENOMIC DNA]</scope>
    <source>
        <strain evidence="6">KCTC 42899</strain>
    </source>
</reference>
<evidence type="ECO:0000313" key="5">
    <source>
        <dbReference type="EMBL" id="MFC3530131.1"/>
    </source>
</evidence>
<proteinExistence type="predicted"/>
<evidence type="ECO:0000313" key="6">
    <source>
        <dbReference type="Proteomes" id="UP001595721"/>
    </source>
</evidence>
<feature type="compositionally biased region" description="Low complexity" evidence="3">
    <location>
        <begin position="1"/>
        <end position="24"/>
    </location>
</feature>
<dbReference type="PANTHER" id="PTHR43727:SF2">
    <property type="entry name" value="GROUP IV DECARBOXYLASE"/>
    <property type="match status" value="1"/>
</dbReference>
<gene>
    <name evidence="5" type="ORF">ACFOMH_18335</name>
</gene>
<dbReference type="PANTHER" id="PTHR43727">
    <property type="entry name" value="DIAMINOPIMELATE DECARBOXYLASE"/>
    <property type="match status" value="1"/>
</dbReference>
<dbReference type="PRINTS" id="PR01179">
    <property type="entry name" value="ODADCRBXLASE"/>
</dbReference>
<keyword evidence="2" id="KW-0663">Pyridoxal phosphate</keyword>